<evidence type="ECO:0000256" key="8">
    <source>
        <dbReference type="ARBA" id="ARBA00022833"/>
    </source>
</evidence>
<keyword evidence="7" id="KW-0833">Ubl conjugation pathway</keyword>
<dbReference type="InterPro" id="IPR001870">
    <property type="entry name" value="B30.2/SPRY"/>
</dbReference>
<feature type="coiled-coil region" evidence="11">
    <location>
        <begin position="333"/>
        <end position="363"/>
    </location>
</feature>
<dbReference type="InterPro" id="IPR000315">
    <property type="entry name" value="Znf_B-box"/>
</dbReference>
<dbReference type="EC" id="2.3.2.27" evidence="3"/>
<dbReference type="InterPro" id="IPR050143">
    <property type="entry name" value="TRIM/RBCC"/>
</dbReference>
<dbReference type="PROSITE" id="PS00518">
    <property type="entry name" value="ZF_RING_1"/>
    <property type="match status" value="1"/>
</dbReference>
<dbReference type="SUPFAM" id="SSF57845">
    <property type="entry name" value="B-box zinc-binding domain"/>
    <property type="match status" value="1"/>
</dbReference>
<dbReference type="InterPro" id="IPR006574">
    <property type="entry name" value="PRY"/>
</dbReference>
<evidence type="ECO:0000256" key="7">
    <source>
        <dbReference type="ARBA" id="ARBA00022786"/>
    </source>
</evidence>
<dbReference type="SUPFAM" id="SSF57850">
    <property type="entry name" value="RING/U-box"/>
    <property type="match status" value="1"/>
</dbReference>
<dbReference type="InterPro" id="IPR013083">
    <property type="entry name" value="Znf_RING/FYVE/PHD"/>
</dbReference>
<dbReference type="Gene3D" id="2.60.120.920">
    <property type="match status" value="1"/>
</dbReference>
<feature type="domain" description="B box-type" evidence="14">
    <location>
        <begin position="193"/>
        <end position="234"/>
    </location>
</feature>
<dbReference type="EMBL" id="AKHW03003787">
    <property type="protein sequence ID" value="KYO33274.1"/>
    <property type="molecule type" value="Genomic_DNA"/>
</dbReference>
<dbReference type="PROSITE" id="PS50089">
    <property type="entry name" value="ZF_RING_2"/>
    <property type="match status" value="1"/>
</dbReference>
<feature type="compositionally biased region" description="Basic and acidic residues" evidence="12">
    <location>
        <begin position="20"/>
        <end position="33"/>
    </location>
</feature>
<accession>A0A151N8Y1</accession>
<dbReference type="PANTHER" id="PTHR24103">
    <property type="entry name" value="E3 UBIQUITIN-PROTEIN LIGASE TRIM"/>
    <property type="match status" value="1"/>
</dbReference>
<dbReference type="Proteomes" id="UP000050525">
    <property type="component" value="Unassembled WGS sequence"/>
</dbReference>
<feature type="domain" description="RING-type" evidence="13">
    <location>
        <begin position="123"/>
        <end position="164"/>
    </location>
</feature>
<dbReference type="InterPro" id="IPR013320">
    <property type="entry name" value="ConA-like_dom_sf"/>
</dbReference>
<dbReference type="SMART" id="SM00589">
    <property type="entry name" value="PRY"/>
    <property type="match status" value="1"/>
</dbReference>
<name>A0A151N8Y1_ALLMI</name>
<dbReference type="PRINTS" id="PR01407">
    <property type="entry name" value="BUTYPHLNCDUF"/>
</dbReference>
<keyword evidence="6 10" id="KW-0863">Zinc-finger</keyword>
<organism evidence="16 17">
    <name type="scientific">Alligator mississippiensis</name>
    <name type="common">American alligator</name>
    <dbReference type="NCBI Taxonomy" id="8496"/>
    <lineage>
        <taxon>Eukaryota</taxon>
        <taxon>Metazoa</taxon>
        <taxon>Chordata</taxon>
        <taxon>Craniata</taxon>
        <taxon>Vertebrata</taxon>
        <taxon>Euteleostomi</taxon>
        <taxon>Archelosauria</taxon>
        <taxon>Archosauria</taxon>
        <taxon>Crocodylia</taxon>
        <taxon>Alligatoridae</taxon>
        <taxon>Alligatorinae</taxon>
        <taxon>Alligator</taxon>
    </lineage>
</organism>
<evidence type="ECO:0000256" key="4">
    <source>
        <dbReference type="ARBA" id="ARBA00022679"/>
    </source>
</evidence>
<dbReference type="PROSITE" id="PS50119">
    <property type="entry name" value="ZF_BBOX"/>
    <property type="match status" value="1"/>
</dbReference>
<comment type="caution">
    <text evidence="16">The sequence shown here is derived from an EMBL/GenBank/DDBJ whole genome shotgun (WGS) entry which is preliminary data.</text>
</comment>
<dbReference type="SMART" id="SM00449">
    <property type="entry name" value="SPRY"/>
    <property type="match status" value="1"/>
</dbReference>
<dbReference type="InterPro" id="IPR003879">
    <property type="entry name" value="Butyrophylin_SPRY"/>
</dbReference>
<dbReference type="InterPro" id="IPR043136">
    <property type="entry name" value="B30.2/SPRY_sf"/>
</dbReference>
<dbReference type="SMART" id="SM00184">
    <property type="entry name" value="RING"/>
    <property type="match status" value="1"/>
</dbReference>
<proteinExistence type="inferred from homology"/>
<evidence type="ECO:0000256" key="11">
    <source>
        <dbReference type="SAM" id="Coils"/>
    </source>
</evidence>
<dbReference type="GO" id="GO:0061630">
    <property type="term" value="F:ubiquitin protein ligase activity"/>
    <property type="evidence" value="ECO:0007669"/>
    <property type="project" value="UniProtKB-EC"/>
</dbReference>
<reference evidence="16 17" key="1">
    <citation type="journal article" date="2012" name="Genome Biol.">
        <title>Sequencing three crocodilian genomes to illuminate the evolution of archosaurs and amniotes.</title>
        <authorList>
            <person name="St John J.A."/>
            <person name="Braun E.L."/>
            <person name="Isberg S.R."/>
            <person name="Miles L.G."/>
            <person name="Chong A.Y."/>
            <person name="Gongora J."/>
            <person name="Dalzell P."/>
            <person name="Moran C."/>
            <person name="Bed'hom B."/>
            <person name="Abzhanov A."/>
            <person name="Burgess S.C."/>
            <person name="Cooksey A.M."/>
            <person name="Castoe T.A."/>
            <person name="Crawford N.G."/>
            <person name="Densmore L.D."/>
            <person name="Drew J.C."/>
            <person name="Edwards S.V."/>
            <person name="Faircloth B.C."/>
            <person name="Fujita M.K."/>
            <person name="Greenwold M.J."/>
            <person name="Hoffmann F.G."/>
            <person name="Howard J.M."/>
            <person name="Iguchi T."/>
            <person name="Janes D.E."/>
            <person name="Khan S.Y."/>
            <person name="Kohno S."/>
            <person name="de Koning A.J."/>
            <person name="Lance S.L."/>
            <person name="McCarthy F.M."/>
            <person name="McCormack J.E."/>
            <person name="Merchant M.E."/>
            <person name="Peterson D.G."/>
            <person name="Pollock D.D."/>
            <person name="Pourmand N."/>
            <person name="Raney B.J."/>
            <person name="Roessler K.A."/>
            <person name="Sanford J.R."/>
            <person name="Sawyer R.H."/>
            <person name="Schmidt C.J."/>
            <person name="Triplett E.W."/>
            <person name="Tuberville T.D."/>
            <person name="Venegas-Anaya M."/>
            <person name="Howard J.T."/>
            <person name="Jarvis E.D."/>
            <person name="Guillette L.J.Jr."/>
            <person name="Glenn T.C."/>
            <person name="Green R.E."/>
            <person name="Ray D.A."/>
        </authorList>
    </citation>
    <scope>NUCLEOTIDE SEQUENCE [LARGE SCALE GENOMIC DNA]</scope>
    <source>
        <strain evidence="16">KSC_2009_1</strain>
    </source>
</reference>
<evidence type="ECO:0000256" key="6">
    <source>
        <dbReference type="ARBA" id="ARBA00022771"/>
    </source>
</evidence>
<dbReference type="Gene3D" id="3.30.40.10">
    <property type="entry name" value="Zinc/RING finger domain, C3HC4 (zinc finger)"/>
    <property type="match status" value="1"/>
</dbReference>
<keyword evidence="4" id="KW-0808">Transferase</keyword>
<comment type="catalytic activity">
    <reaction evidence="1">
        <text>S-ubiquitinyl-[E2 ubiquitin-conjugating enzyme]-L-cysteine + [acceptor protein]-L-lysine = [E2 ubiquitin-conjugating enzyme]-L-cysteine + N(6)-ubiquitinyl-[acceptor protein]-L-lysine.</text>
        <dbReference type="EC" id="2.3.2.27"/>
    </reaction>
</comment>
<dbReference type="Pfam" id="PF00622">
    <property type="entry name" value="SPRY"/>
    <property type="match status" value="1"/>
</dbReference>
<dbReference type="Pfam" id="PF13445">
    <property type="entry name" value="zf-RING_UBOX"/>
    <property type="match status" value="1"/>
</dbReference>
<keyword evidence="17" id="KW-1185">Reference proteome</keyword>
<keyword evidence="8" id="KW-0862">Zinc</keyword>
<evidence type="ECO:0000256" key="5">
    <source>
        <dbReference type="ARBA" id="ARBA00022723"/>
    </source>
</evidence>
<dbReference type="Pfam" id="PF13765">
    <property type="entry name" value="PRY"/>
    <property type="match status" value="1"/>
</dbReference>
<evidence type="ECO:0000259" key="14">
    <source>
        <dbReference type="PROSITE" id="PS50119"/>
    </source>
</evidence>
<dbReference type="InterPro" id="IPR001841">
    <property type="entry name" value="Znf_RING"/>
</dbReference>
<evidence type="ECO:0000256" key="2">
    <source>
        <dbReference type="ARBA" id="ARBA00008518"/>
    </source>
</evidence>
<evidence type="ECO:0000259" key="15">
    <source>
        <dbReference type="PROSITE" id="PS50188"/>
    </source>
</evidence>
<dbReference type="InterPro" id="IPR027370">
    <property type="entry name" value="Znf-RING_euk"/>
</dbReference>
<dbReference type="AlphaFoldDB" id="A0A151N8Y1"/>
<feature type="domain" description="B30.2/SPRY" evidence="15">
    <location>
        <begin position="404"/>
        <end position="602"/>
    </location>
</feature>
<feature type="region of interest" description="Disordered" evidence="12">
    <location>
        <begin position="1"/>
        <end position="36"/>
    </location>
</feature>
<feature type="coiled-coil region" evidence="11">
    <location>
        <begin position="261"/>
        <end position="288"/>
    </location>
</feature>
<dbReference type="CDD" id="cd16605">
    <property type="entry name" value="RING-HC_TRIM50_like_C-IV"/>
    <property type="match status" value="1"/>
</dbReference>
<comment type="similarity">
    <text evidence="2">Belongs to the TRIM/RBCC family.</text>
</comment>
<protein>
    <recommendedName>
        <fullName evidence="3">RING-type E3 ubiquitin transferase</fullName>
        <ecNumber evidence="3">2.3.2.27</ecNumber>
    </recommendedName>
</protein>
<sequence length="621" mass="70502">MWHQERKSGPTFLLYGEQASEDKRGSSQRDMKTKGRSRLRGFSHFQAEVHSPGGHSAAVKESAGAKETARALKAEYCWLLRVDHVFPTPSPNKTGPTKLLGTEAHCRMARKMSINELEDQLLCPICLEVFKEPLMLQCGHSYCKSCVVSLSCDLDRQFLCPVCRQAVDCSSSPPNVTLARVIEALQAMGESNPTQESCPVHHNPLSLFCEPDQEVICGLCGIIGAHRQHKITPVSTVYSRMKGRSYFSNRMPLAERLTGFREELSVLLTEVQQQKRNLDEHMSKLVNNKIRIANESDVFKWVIRKEFQELHRYIDEEKASFLESTEIKAARLIASIESHVKQTSETLKKLKEVEISLDKLNNESQLDFIRKHGSIISRSELPQLNPLEGTFSAVSFQPGFHQDDIKLTVWKRLHRRVLPAPETLKLDPATAHPLLELSKGNTVVQCGLYQRRDSNPERFDSSNCILANKGFSWGRHYWEVLVGTKSHWRLGIIKGTTSRKGKLSKSPEHGVWLIGLKEGKVYEAFNTARTTLPLKTRPQRIGIYLHYEKGELTFYNADSPNELLSIYTFQAEFQGKLYPIVDMCWHERGTSSLPIVLLTPSMIRHTRSPDRSSDPEEPTKL</sequence>
<dbReference type="InterPro" id="IPR003877">
    <property type="entry name" value="SPRY_dom"/>
</dbReference>
<evidence type="ECO:0000256" key="9">
    <source>
        <dbReference type="ARBA" id="ARBA00023054"/>
    </source>
</evidence>
<keyword evidence="9 11" id="KW-0175">Coiled coil</keyword>
<dbReference type="SMART" id="SM00336">
    <property type="entry name" value="BBOX"/>
    <property type="match status" value="1"/>
</dbReference>
<dbReference type="PROSITE" id="PS50188">
    <property type="entry name" value="B302_SPRY"/>
    <property type="match status" value="1"/>
</dbReference>
<dbReference type="GO" id="GO:0008270">
    <property type="term" value="F:zinc ion binding"/>
    <property type="evidence" value="ECO:0007669"/>
    <property type="project" value="UniProtKB-KW"/>
</dbReference>
<evidence type="ECO:0000313" key="16">
    <source>
        <dbReference type="EMBL" id="KYO33274.1"/>
    </source>
</evidence>
<evidence type="ECO:0000256" key="10">
    <source>
        <dbReference type="PROSITE-ProRule" id="PRU00024"/>
    </source>
</evidence>
<evidence type="ECO:0000256" key="3">
    <source>
        <dbReference type="ARBA" id="ARBA00012483"/>
    </source>
</evidence>
<evidence type="ECO:0000313" key="17">
    <source>
        <dbReference type="Proteomes" id="UP000050525"/>
    </source>
</evidence>
<dbReference type="Pfam" id="PF00643">
    <property type="entry name" value="zf-B_box"/>
    <property type="match status" value="1"/>
</dbReference>
<evidence type="ECO:0000256" key="1">
    <source>
        <dbReference type="ARBA" id="ARBA00000900"/>
    </source>
</evidence>
<dbReference type="InterPro" id="IPR017907">
    <property type="entry name" value="Znf_RING_CS"/>
</dbReference>
<dbReference type="FunFam" id="2.60.120.920:FF:000027">
    <property type="entry name" value="E3 ubiquitin-protein ligase TRIM50"/>
    <property type="match status" value="1"/>
</dbReference>
<dbReference type="STRING" id="8496.A0A151N8Y1"/>
<evidence type="ECO:0000259" key="13">
    <source>
        <dbReference type="PROSITE" id="PS50089"/>
    </source>
</evidence>
<gene>
    <name evidence="16" type="primary">TRIM50</name>
    <name evidence="16" type="ORF">Y1Q_0015035</name>
</gene>
<dbReference type="SUPFAM" id="SSF49899">
    <property type="entry name" value="Concanavalin A-like lectins/glucanases"/>
    <property type="match status" value="1"/>
</dbReference>
<keyword evidence="5" id="KW-0479">Metal-binding</keyword>
<evidence type="ECO:0000256" key="12">
    <source>
        <dbReference type="SAM" id="MobiDB-lite"/>
    </source>
</evidence>
<dbReference type="CDD" id="cd19787">
    <property type="entry name" value="Bbox2_TRIM50-like"/>
    <property type="match status" value="1"/>
</dbReference>
<dbReference type="Gene3D" id="3.30.160.60">
    <property type="entry name" value="Classic Zinc Finger"/>
    <property type="match status" value="1"/>
</dbReference>